<name>A0A370HAL9_9NOCA</name>
<dbReference type="Proteomes" id="UP000255355">
    <property type="component" value="Unassembled WGS sequence"/>
</dbReference>
<accession>A0A370HAL9</accession>
<sequence>MTSSEESATARRYRVATKIVAAFNNAFVSREELGNLIPEPATVPPATYQSTKQSAGGC</sequence>
<keyword evidence="2" id="KW-1185">Reference proteome</keyword>
<gene>
    <name evidence="1" type="ORF">DFR68_102110</name>
</gene>
<evidence type="ECO:0000313" key="1">
    <source>
        <dbReference type="EMBL" id="RDI53989.1"/>
    </source>
</evidence>
<dbReference type="EMBL" id="QQAZ01000002">
    <property type="protein sequence ID" value="RDI53989.1"/>
    <property type="molecule type" value="Genomic_DNA"/>
</dbReference>
<organism evidence="1 2">
    <name type="scientific">Nocardia mexicana</name>
    <dbReference type="NCBI Taxonomy" id="279262"/>
    <lineage>
        <taxon>Bacteria</taxon>
        <taxon>Bacillati</taxon>
        <taxon>Actinomycetota</taxon>
        <taxon>Actinomycetes</taxon>
        <taxon>Mycobacteriales</taxon>
        <taxon>Nocardiaceae</taxon>
        <taxon>Nocardia</taxon>
    </lineage>
</organism>
<evidence type="ECO:0000313" key="2">
    <source>
        <dbReference type="Proteomes" id="UP000255355"/>
    </source>
</evidence>
<proteinExistence type="predicted"/>
<protein>
    <submittedName>
        <fullName evidence="1">Uncharacterized protein</fullName>
    </submittedName>
</protein>
<dbReference type="AlphaFoldDB" id="A0A370HAL9"/>
<comment type="caution">
    <text evidence="1">The sequence shown here is derived from an EMBL/GenBank/DDBJ whole genome shotgun (WGS) entry which is preliminary data.</text>
</comment>
<reference evidence="1 2" key="1">
    <citation type="submission" date="2018-07" db="EMBL/GenBank/DDBJ databases">
        <title>Genomic Encyclopedia of Type Strains, Phase IV (KMG-IV): sequencing the most valuable type-strain genomes for metagenomic binning, comparative biology and taxonomic classification.</title>
        <authorList>
            <person name="Goeker M."/>
        </authorList>
    </citation>
    <scope>NUCLEOTIDE SEQUENCE [LARGE SCALE GENOMIC DNA]</scope>
    <source>
        <strain evidence="1 2">DSM 44952</strain>
    </source>
</reference>